<evidence type="ECO:0000256" key="4">
    <source>
        <dbReference type="ARBA" id="ARBA00023239"/>
    </source>
</evidence>
<dbReference type="InterPro" id="IPR008949">
    <property type="entry name" value="Isoprenoid_synthase_dom_sf"/>
</dbReference>
<evidence type="ECO:0000256" key="1">
    <source>
        <dbReference type="ARBA" id="ARBA00001946"/>
    </source>
</evidence>
<dbReference type="InterPro" id="IPR050148">
    <property type="entry name" value="Terpene_synthase-like"/>
</dbReference>
<proteinExistence type="predicted"/>
<protein>
    <recommendedName>
        <fullName evidence="5">Terpene synthase metal-binding domain-containing protein</fullName>
    </recommendedName>
</protein>
<reference evidence="6 7" key="1">
    <citation type="submission" date="2024-11" db="EMBL/GenBank/DDBJ databases">
        <title>A near-complete genome assembly of Cinchona calisaya.</title>
        <authorList>
            <person name="Lian D.C."/>
            <person name="Zhao X.W."/>
            <person name="Wei L."/>
        </authorList>
    </citation>
    <scope>NUCLEOTIDE SEQUENCE [LARGE SCALE GENOMIC DNA]</scope>
    <source>
        <tissue evidence="6">Nenye</tissue>
    </source>
</reference>
<dbReference type="PANTHER" id="PTHR31225">
    <property type="entry name" value="OS04G0344100 PROTEIN-RELATED"/>
    <property type="match status" value="1"/>
</dbReference>
<dbReference type="InterPro" id="IPR005630">
    <property type="entry name" value="Terpene_synthase_metal-bd"/>
</dbReference>
<keyword evidence="7" id="KW-1185">Reference proteome</keyword>
<keyword evidence="3" id="KW-0479">Metal-binding</keyword>
<gene>
    <name evidence="6" type="ORF">ACH5RR_037816</name>
</gene>
<dbReference type="PANTHER" id="PTHR31225:SF221">
    <property type="entry name" value="(-)-GERMACRENE D SYNTHASE"/>
    <property type="match status" value="1"/>
</dbReference>
<dbReference type="Pfam" id="PF03936">
    <property type="entry name" value="Terpene_synth_C"/>
    <property type="match status" value="1"/>
</dbReference>
<evidence type="ECO:0000313" key="7">
    <source>
        <dbReference type="Proteomes" id="UP001630127"/>
    </source>
</evidence>
<evidence type="ECO:0000313" key="6">
    <source>
        <dbReference type="EMBL" id="KAL3503367.1"/>
    </source>
</evidence>
<comment type="caution">
    <text evidence="6">The sequence shown here is derived from an EMBL/GenBank/DDBJ whole genome shotgun (WGS) entry which is preliminary data.</text>
</comment>
<dbReference type="EMBL" id="JBJUIK010000015">
    <property type="protein sequence ID" value="KAL3503367.1"/>
    <property type="molecule type" value="Genomic_DNA"/>
</dbReference>
<accession>A0ABD2Y7B1</accession>
<evidence type="ECO:0000259" key="5">
    <source>
        <dbReference type="Pfam" id="PF03936"/>
    </source>
</evidence>
<evidence type="ECO:0000256" key="2">
    <source>
        <dbReference type="ARBA" id="ARBA00004721"/>
    </source>
</evidence>
<dbReference type="GO" id="GO:0016829">
    <property type="term" value="F:lyase activity"/>
    <property type="evidence" value="ECO:0007669"/>
    <property type="project" value="UniProtKB-KW"/>
</dbReference>
<sequence length="154" mass="17207">MKVAPVTSGYMMIATTSLALMGKSVTPEALHWVANEPLIVRAASVICRLMDDIVRHESEQERGDVASAVECYMNEYCASKQDAYIEFVKQIRDGWKDINKECLDPILVPMPVLEQVLNIARVINLLYKDGDGYTNTTTKAKEFITLVLVDPVIV</sequence>
<comment type="pathway">
    <text evidence="2">Secondary metabolite biosynthesis; terpenoid biosynthesis.</text>
</comment>
<organism evidence="6 7">
    <name type="scientific">Cinchona calisaya</name>
    <dbReference type="NCBI Taxonomy" id="153742"/>
    <lineage>
        <taxon>Eukaryota</taxon>
        <taxon>Viridiplantae</taxon>
        <taxon>Streptophyta</taxon>
        <taxon>Embryophyta</taxon>
        <taxon>Tracheophyta</taxon>
        <taxon>Spermatophyta</taxon>
        <taxon>Magnoliopsida</taxon>
        <taxon>eudicotyledons</taxon>
        <taxon>Gunneridae</taxon>
        <taxon>Pentapetalae</taxon>
        <taxon>asterids</taxon>
        <taxon>lamiids</taxon>
        <taxon>Gentianales</taxon>
        <taxon>Rubiaceae</taxon>
        <taxon>Cinchonoideae</taxon>
        <taxon>Cinchoneae</taxon>
        <taxon>Cinchona</taxon>
    </lineage>
</organism>
<name>A0ABD2Y7B1_9GENT</name>
<dbReference type="AlphaFoldDB" id="A0ABD2Y7B1"/>
<evidence type="ECO:0000256" key="3">
    <source>
        <dbReference type="ARBA" id="ARBA00022723"/>
    </source>
</evidence>
<dbReference type="Proteomes" id="UP001630127">
    <property type="component" value="Unassembled WGS sequence"/>
</dbReference>
<keyword evidence="4" id="KW-0456">Lyase</keyword>
<dbReference type="SUPFAM" id="SSF48576">
    <property type="entry name" value="Terpenoid synthases"/>
    <property type="match status" value="1"/>
</dbReference>
<dbReference type="Gene3D" id="1.10.600.10">
    <property type="entry name" value="Farnesyl Diphosphate Synthase"/>
    <property type="match status" value="1"/>
</dbReference>
<comment type="cofactor">
    <cofactor evidence="1">
        <name>Mg(2+)</name>
        <dbReference type="ChEBI" id="CHEBI:18420"/>
    </cofactor>
</comment>
<feature type="domain" description="Terpene synthase metal-binding" evidence="5">
    <location>
        <begin position="1"/>
        <end position="97"/>
    </location>
</feature>
<dbReference type="GO" id="GO:0046872">
    <property type="term" value="F:metal ion binding"/>
    <property type="evidence" value="ECO:0007669"/>
    <property type="project" value="UniProtKB-KW"/>
</dbReference>